<reference evidence="5" key="1">
    <citation type="submission" date="2016-10" db="EMBL/GenBank/DDBJ databases">
        <authorList>
            <person name="Varghese N."/>
            <person name="Submissions S."/>
        </authorList>
    </citation>
    <scope>NUCLEOTIDE SEQUENCE [LARGE SCALE GENOMIC DNA]</scope>
    <source>
        <strain evidence="5">DSM 1565</strain>
    </source>
</reference>
<evidence type="ECO:0000256" key="2">
    <source>
        <dbReference type="SAM" id="MobiDB-lite"/>
    </source>
</evidence>
<dbReference type="Proteomes" id="UP000199423">
    <property type="component" value="Unassembled WGS sequence"/>
</dbReference>
<feature type="region of interest" description="Disordered" evidence="2">
    <location>
        <begin position="313"/>
        <end position="352"/>
    </location>
</feature>
<feature type="coiled-coil region" evidence="1">
    <location>
        <begin position="405"/>
        <end position="467"/>
    </location>
</feature>
<keyword evidence="5" id="KW-1185">Reference proteome</keyword>
<keyword evidence="1" id="KW-0175">Coiled coil</keyword>
<dbReference type="EMBL" id="FPCH01000003">
    <property type="protein sequence ID" value="SFV36793.1"/>
    <property type="molecule type" value="Genomic_DNA"/>
</dbReference>
<evidence type="ECO:0000256" key="1">
    <source>
        <dbReference type="SAM" id="Coils"/>
    </source>
</evidence>
<dbReference type="SUPFAM" id="SSF57997">
    <property type="entry name" value="Tropomyosin"/>
    <property type="match status" value="1"/>
</dbReference>
<feature type="transmembrane region" description="Helical" evidence="3">
    <location>
        <begin position="14"/>
        <end position="32"/>
    </location>
</feature>
<accession>A0A1I7NQ95</accession>
<proteinExistence type="predicted"/>
<protein>
    <submittedName>
        <fullName evidence="4">Uncharacterized protein</fullName>
    </submittedName>
</protein>
<keyword evidence="3" id="KW-0472">Membrane</keyword>
<feature type="transmembrane region" description="Helical" evidence="3">
    <location>
        <begin position="53"/>
        <end position="72"/>
    </location>
</feature>
<evidence type="ECO:0000313" key="4">
    <source>
        <dbReference type="EMBL" id="SFV36793.1"/>
    </source>
</evidence>
<evidence type="ECO:0000256" key="3">
    <source>
        <dbReference type="SAM" id="Phobius"/>
    </source>
</evidence>
<dbReference type="AlphaFoldDB" id="A0A1I7NQ95"/>
<sequence>MDIKLLIDRLAEHAQPIGIAVFLTCSLVLLLRTRVARRLRAVVEDTVFTNWRLALLGTTGIVLSGAAGWRTWEGMYNFTGEPLLSGMVTFGIQGIMLIVAWLIGESFATGMNSRARPGQSSLVSSGVQPWIGSFIGLLLFVTGFVLFLQWSGQSGTKHPSVEDINWSAASDKLLMFAAGLLLFALFALYAASDLVRPYVQVIRVIIRNSMLWVMFLACMATSVFFSFDSFFTSIFPQSERVRAAELRAQNQVAGIITDIEQAIAARRAVLAEELFTTDAWKGYEQQLDHVAKAAAQSQGVIERFVNDQIEEHRRSVKEQQERISSAQAGQAGLANRKTSLTDEKSNLAGQRPELAADYAAKKGEYDAKLRDVDAKRVEALAEDKGVEGSGKAGRGPLYRQRMGELAQLQAAAQIAQERMKDAQKRLATVESRLSAVDRELATLDGDLAKYKGEAETAEQRIKLAEGSAQTDTGPKTDPARILPLFDQTKAEFRADPTVEHLGQVQRMCGEITGAMQATPETRALVSTVDCDPKSTADAAATLFALQAGTKIFENACAGGDKLNANKSTDDLFAFARGCLADSALPSSDTDALRTKINHIELSRDDKAHRFVVTLNAFQDGNRLAYLALAIAIGLDGLIFMSGLFGANAVRSPLSDIPSFRARSGAQLEATINAALGAHPYETAWLTLTSLKPITNQDGFSALADLSNMERSQADRIRMVLTAGADIGAVESVSQNPERYRVRSELREYLSSVCDKQFKADSSAKDRAKLEQLVSAALAPHPREHSEIVLNTLEPIRETEGFTSRVTLKEIDNDYDTRVVRRVINAGAATKAVAPDRDTDDLYYIRPALYETLLTIRATAPESTGYGRDRARFEGVLERPALEGGMLRSAQPELPLHTGSVPKIERRREQQQALPGIQPLSQEERQRLIAYYREELLEAVNLRSDIVDTRLSLPESRDAILEAWKALNAHSKKNENLDFLLREFQNGQDRILSEVYSRLRREAGGDAQKLSVLDGVDGRVRDELTLYLLFPETGLISTLIDDLEAAAQPDEGLAHGEQDLKDQLKYVQEALGRLDLDNPRSWDEIRQKLAIRTGTDFRSLMRRPLGQPPPEEDGEA</sequence>
<name>A0A1I7NQ95_9HYPH</name>
<dbReference type="RefSeq" id="WP_092868344.1">
    <property type="nucleotide sequence ID" value="NZ_FPCH01000003.1"/>
</dbReference>
<gene>
    <name evidence="4" type="ORF">SAMN04488557_2775</name>
</gene>
<organism evidence="4 5">
    <name type="scientific">Hyphomicrobium facile</name>
    <dbReference type="NCBI Taxonomy" id="51670"/>
    <lineage>
        <taxon>Bacteria</taxon>
        <taxon>Pseudomonadati</taxon>
        <taxon>Pseudomonadota</taxon>
        <taxon>Alphaproteobacteria</taxon>
        <taxon>Hyphomicrobiales</taxon>
        <taxon>Hyphomicrobiaceae</taxon>
        <taxon>Hyphomicrobium</taxon>
    </lineage>
</organism>
<feature type="transmembrane region" description="Helical" evidence="3">
    <location>
        <begin position="84"/>
        <end position="108"/>
    </location>
</feature>
<feature type="transmembrane region" description="Helical" evidence="3">
    <location>
        <begin position="211"/>
        <end position="231"/>
    </location>
</feature>
<keyword evidence="3" id="KW-0812">Transmembrane</keyword>
<evidence type="ECO:0000313" key="5">
    <source>
        <dbReference type="Proteomes" id="UP000199423"/>
    </source>
</evidence>
<dbReference type="OrthoDB" id="7927289at2"/>
<feature type="transmembrane region" description="Helical" evidence="3">
    <location>
        <begin position="173"/>
        <end position="191"/>
    </location>
</feature>
<feature type="transmembrane region" description="Helical" evidence="3">
    <location>
        <begin position="129"/>
        <end position="150"/>
    </location>
</feature>
<dbReference type="Gene3D" id="1.20.5.340">
    <property type="match status" value="1"/>
</dbReference>
<keyword evidence="3" id="KW-1133">Transmembrane helix</keyword>